<dbReference type="Pfam" id="PF00172">
    <property type="entry name" value="Zn_clus"/>
    <property type="match status" value="1"/>
</dbReference>
<dbReference type="PANTHER" id="PTHR47785:SF4">
    <property type="entry name" value="ZN(II)2CYS6 TRANSCRIPTION FACTOR (EUROFUNG)"/>
    <property type="match status" value="1"/>
</dbReference>
<feature type="compositionally biased region" description="Basic and acidic residues" evidence="2">
    <location>
        <begin position="546"/>
        <end position="560"/>
    </location>
</feature>
<sequence>MDIGLPPSKRVCLESNNNLPWPSGSQSHARSRPSLSPAHHQPPQTISSSSSTSHPPPSHSHSHSHSHPHPHSHPHHPHSTPVQHSSSHQHLPPPPHHNHGHPHSVTPSSAHHPQQQPPTSSSQAQYYHSRQPEQSPGPQQPSHQPSHSASPSNSGPSHHTPPPTQGVPPLHPGPLSLSTHLNPATSPHGLSGHHSSQSPYQSQSAHPHHGTPLGPSSHHIPSPIKSEGRQPSKLVGHQHQHHSDDTHSSAHRDLSQQTSLPPSSQQQQPQQSASNQGHHNQQPLHQYTAIKDTHRSSAPPMPSTAPQYIPPHFQDDRGQPPQPQQQSQQLVQMQQPPSSQQQQSQSQMHLQQSQQQQQQQQQQQRMDSMPPPTPVTGPPQSLPGVGAMQPATMPPHMASYEDPRRQQQPSFHGHQPGPPGSHHDAYRSSHQAFAPQNPMIHPMPYPESYAPEFTVQSTVTGKRKANRASQACDSCRTLKAKCDETKPCKNCKEKGLECKYRDPVPKAADKVQTDILEGIQSIRDMITSMSEKATKTDKELRVIKKYLTRRDPGIDFKKEDDQDNDLMELDEPAPPGRRESEHRLDERLPSTQPNARRNGQSEPAPTKRDVPNEMTSTVKIRPSPPPFSLDPKLEGPTDDENNTSQDDEVEAEPGPVVRPGEPSIPPDHTTGAGHLLDWPAIKEIVADILPEVKVKFTSEYPIRQEEARGILRIHGRGEGRDTGVPSNRNNIPVANASGDQNDNSSLNAGTPNPGINSNGNTATKSYAAGNSNRNLGISVSINTNTNAGTSTPGNSSAIDQGSFEYDDGDYELDSPNDDRWGYAGPPSPMNSFDGSHLTPRSPNAHILGSMDLEPETMVKMACSFIENILNMHPIVHVTEIRMMMQVFLDTLPKVPSSAHHVAQSMEDRSMANTPTGTESVSGGTKRKRVDQKAVIGGKEIQFHLEVPIQPRYGRPARTISNGLVLVILALGKICLSRDYIHDFVPGDVAGPVTATSPSITRNDHLSSAGCQQSSPSETSSDHRAAGSPANGSFRRASAATPAGKANTSPTRNMDAIPGLDYFAMALDIIGSQMGGNTLKHVQANVFAGLYFGQLGRVIESHAYIAAGSTILLNIMRPSFNRMRELKAGSKFPTKLRDNQLIFTFWTCLQLESDIVAELPRQQSGILAYDGTLPYPNLMLITDPELGPFSDTVFESYMAQLYLRRHLNQIHRMFYGPNAKPALDPNSDFYDVKTAQSRVGDMLWVGPNFKFDEDDPPAGDILTARLRAKYWGAQVITYRPFVKQILDFGVNRRRGQTYYPVNEFRPDIQAPTIHPTTSSYEGIDEQIKIYARRGIRALVESTQAFHNLGDERPIITNVFGTAHAQWGNMLVLAACYRDSFLSKHVDPQNLLILMDKTLAFLHQSACSTSALAIDRRILKHVRHMIFGEAPPTSRDMILATRKMNLAVMNASTGRRHDWMPKESATSGRPPPKQGFVMFSGFNGSVRILEPSQITGGRLFMDGNQIMDGDHSLNGSLTMNGSQFLNASFLIDGSHFRDGIITMDGSQIIINSQNIGDGQMMSVEQIMNPNVMMNSNMDMGGNMNMNMAPNMNMNGSMDMGSRQMPNGQIMNVNPNMNINSAMSMSPSMGVNMSINSHPHTSMNADPNMMPMGSLGQGMHHSFGQS</sequence>
<name>A0A2C5X499_9PEZI</name>
<feature type="region of interest" description="Disordered" evidence="2">
    <location>
        <begin position="716"/>
        <end position="767"/>
    </location>
</feature>
<dbReference type="GO" id="GO:0000981">
    <property type="term" value="F:DNA-binding transcription factor activity, RNA polymerase II-specific"/>
    <property type="evidence" value="ECO:0007669"/>
    <property type="project" value="InterPro"/>
</dbReference>
<feature type="compositionally biased region" description="Polar residues" evidence="2">
    <location>
        <begin position="589"/>
        <end position="603"/>
    </location>
</feature>
<feature type="compositionally biased region" description="Low complexity" evidence="2">
    <location>
        <begin position="193"/>
        <end position="205"/>
    </location>
</feature>
<organism evidence="4 5">
    <name type="scientific">Ceratocystis fimbriata CBS 114723</name>
    <dbReference type="NCBI Taxonomy" id="1035309"/>
    <lineage>
        <taxon>Eukaryota</taxon>
        <taxon>Fungi</taxon>
        <taxon>Dikarya</taxon>
        <taxon>Ascomycota</taxon>
        <taxon>Pezizomycotina</taxon>
        <taxon>Sordariomycetes</taxon>
        <taxon>Hypocreomycetidae</taxon>
        <taxon>Microascales</taxon>
        <taxon>Ceratocystidaceae</taxon>
        <taxon>Ceratocystis</taxon>
    </lineage>
</organism>
<dbReference type="Proteomes" id="UP000222788">
    <property type="component" value="Unassembled WGS sequence"/>
</dbReference>
<feature type="region of interest" description="Disordered" evidence="2">
    <location>
        <begin position="786"/>
        <end position="840"/>
    </location>
</feature>
<feature type="region of interest" description="Disordered" evidence="2">
    <location>
        <begin position="546"/>
        <end position="672"/>
    </location>
</feature>
<feature type="compositionally biased region" description="Low complexity" evidence="2">
    <location>
        <begin position="39"/>
        <end position="53"/>
    </location>
</feature>
<feature type="domain" description="Zn(2)-C6 fungal-type" evidence="3">
    <location>
        <begin position="471"/>
        <end position="500"/>
    </location>
</feature>
<gene>
    <name evidence="4" type="ORF">CFIMG_000708RA</name>
</gene>
<dbReference type="OrthoDB" id="5244761at2759"/>
<feature type="compositionally biased region" description="Acidic residues" evidence="2">
    <location>
        <begin position="636"/>
        <end position="651"/>
    </location>
</feature>
<dbReference type="EMBL" id="APWK03000049">
    <property type="protein sequence ID" value="PHH53097.1"/>
    <property type="molecule type" value="Genomic_DNA"/>
</dbReference>
<evidence type="ECO:0000256" key="2">
    <source>
        <dbReference type="SAM" id="MobiDB-lite"/>
    </source>
</evidence>
<dbReference type="PANTHER" id="PTHR47785">
    <property type="entry name" value="ZN(II)2CYS6 TRANSCRIPTION FACTOR (EUROFUNG)-RELATED-RELATED"/>
    <property type="match status" value="1"/>
</dbReference>
<reference evidence="4 5" key="1">
    <citation type="journal article" date="2013" name="Fungal Biol.">
        <title>Analysis of microsatellite markers in the genome of the plant pathogen Ceratocystis fimbriata.</title>
        <authorList>
            <person name="Simpson M.C."/>
            <person name="Wilken P.M."/>
            <person name="Coetzee M.P."/>
            <person name="Wingfield M.J."/>
            <person name="Wingfield B.D."/>
        </authorList>
    </citation>
    <scope>NUCLEOTIDE SEQUENCE [LARGE SCALE GENOMIC DNA]</scope>
    <source>
        <strain evidence="4 5">CBS 114723</strain>
    </source>
</reference>
<dbReference type="CDD" id="cd00067">
    <property type="entry name" value="GAL4"/>
    <property type="match status" value="1"/>
</dbReference>
<dbReference type="InterPro" id="IPR001138">
    <property type="entry name" value="Zn2Cys6_DnaBD"/>
</dbReference>
<feature type="region of interest" description="Disordered" evidence="2">
    <location>
        <begin position="1638"/>
        <end position="1663"/>
    </location>
</feature>
<proteinExistence type="predicted"/>
<feature type="compositionally biased region" description="Pro residues" evidence="2">
    <location>
        <begin position="369"/>
        <end position="381"/>
    </location>
</feature>
<feature type="compositionally biased region" description="Low complexity" evidence="2">
    <location>
        <begin position="324"/>
        <end position="364"/>
    </location>
</feature>
<feature type="compositionally biased region" description="Polar residues" evidence="2">
    <location>
        <begin position="786"/>
        <end position="799"/>
    </location>
</feature>
<evidence type="ECO:0000313" key="4">
    <source>
        <dbReference type="EMBL" id="PHH53097.1"/>
    </source>
</evidence>
<feature type="compositionally biased region" description="Low complexity" evidence="2">
    <location>
        <begin position="132"/>
        <end position="158"/>
    </location>
</feature>
<feature type="region of interest" description="Disordered" evidence="2">
    <location>
        <begin position="1"/>
        <end position="449"/>
    </location>
</feature>
<evidence type="ECO:0000256" key="1">
    <source>
        <dbReference type="ARBA" id="ARBA00023242"/>
    </source>
</evidence>
<feature type="compositionally biased region" description="Low complexity" evidence="2">
    <location>
        <begin position="255"/>
        <end position="276"/>
    </location>
</feature>
<feature type="compositionally biased region" description="Pro residues" evidence="2">
    <location>
        <begin position="159"/>
        <end position="172"/>
    </location>
</feature>
<dbReference type="SUPFAM" id="SSF57701">
    <property type="entry name" value="Zn2/Cys6 DNA-binding domain"/>
    <property type="match status" value="1"/>
</dbReference>
<feature type="compositionally biased region" description="Polar residues" evidence="2">
    <location>
        <begin position="829"/>
        <end position="840"/>
    </location>
</feature>
<feature type="compositionally biased region" description="Low complexity" evidence="2">
    <location>
        <begin position="215"/>
        <end position="224"/>
    </location>
</feature>
<feature type="region of interest" description="Disordered" evidence="2">
    <location>
        <begin position="995"/>
        <end position="1050"/>
    </location>
</feature>
<feature type="compositionally biased region" description="Basic and acidic residues" evidence="2">
    <location>
        <begin position="241"/>
        <end position="254"/>
    </location>
</feature>
<feature type="compositionally biased region" description="Polar residues" evidence="2">
    <location>
        <begin position="176"/>
        <end position="185"/>
    </location>
</feature>
<dbReference type="InterPro" id="IPR053181">
    <property type="entry name" value="EcdB-like_regulator"/>
</dbReference>
<feature type="compositionally biased region" description="Polar residues" evidence="2">
    <location>
        <begin position="724"/>
        <end position="767"/>
    </location>
</feature>
<dbReference type="InterPro" id="IPR036864">
    <property type="entry name" value="Zn2-C6_fun-type_DNA-bd_sf"/>
</dbReference>
<dbReference type="SMART" id="SM00066">
    <property type="entry name" value="GAL4"/>
    <property type="match status" value="1"/>
</dbReference>
<feature type="compositionally biased region" description="Acidic residues" evidence="2">
    <location>
        <begin position="804"/>
        <end position="815"/>
    </location>
</feature>
<keyword evidence="5" id="KW-1185">Reference proteome</keyword>
<dbReference type="STRING" id="1035309.A0A2C5X499"/>
<accession>A0A2C5X499</accession>
<feature type="compositionally biased region" description="Polar residues" evidence="2">
    <location>
        <begin position="14"/>
        <end position="28"/>
    </location>
</feature>
<feature type="compositionally biased region" description="Low complexity" evidence="2">
    <location>
        <begin position="406"/>
        <end position="415"/>
    </location>
</feature>
<dbReference type="GO" id="GO:0008270">
    <property type="term" value="F:zinc ion binding"/>
    <property type="evidence" value="ECO:0007669"/>
    <property type="project" value="InterPro"/>
</dbReference>
<feature type="compositionally biased region" description="Acidic residues" evidence="2">
    <location>
        <begin position="561"/>
        <end position="571"/>
    </location>
</feature>
<feature type="compositionally biased region" description="Polar residues" evidence="2">
    <location>
        <begin position="910"/>
        <end position="922"/>
    </location>
</feature>
<reference evidence="4 5" key="2">
    <citation type="journal article" date="2013" name="IMA Fungus">
        <title>IMA Genome-F 1: Ceratocystis fimbriata: Draft nuclear genome sequence for the plant pathogen, Ceratocystis fimbriata.</title>
        <authorList>
            <person name="Wilken P.M."/>
            <person name="Steenkamp E.T."/>
            <person name="Wingfield M.J."/>
            <person name="de Beer Z.W."/>
            <person name="Wingfield B.D."/>
        </authorList>
    </citation>
    <scope>NUCLEOTIDE SEQUENCE [LARGE SCALE GENOMIC DNA]</scope>
    <source>
        <strain evidence="4 5">CBS 114723</strain>
    </source>
</reference>
<comment type="caution">
    <text evidence="4">The sequence shown here is derived from an EMBL/GenBank/DDBJ whole genome shotgun (WGS) entry which is preliminary data.</text>
</comment>
<keyword evidence="1" id="KW-0539">Nucleus</keyword>
<feature type="compositionally biased region" description="Low complexity" evidence="2">
    <location>
        <begin position="103"/>
        <end position="125"/>
    </location>
</feature>
<feature type="compositionally biased region" description="Polar residues" evidence="2">
    <location>
        <begin position="1008"/>
        <end position="1018"/>
    </location>
</feature>
<dbReference type="PROSITE" id="PS00463">
    <property type="entry name" value="ZN2_CY6_FUNGAL_1"/>
    <property type="match status" value="1"/>
</dbReference>
<dbReference type="Gene3D" id="4.10.240.10">
    <property type="entry name" value="Zn(2)-C6 fungal-type DNA-binding domain"/>
    <property type="match status" value="1"/>
</dbReference>
<evidence type="ECO:0000259" key="3">
    <source>
        <dbReference type="PROSITE" id="PS50048"/>
    </source>
</evidence>
<feature type="compositionally biased region" description="Basic and acidic residues" evidence="2">
    <location>
        <begin position="576"/>
        <end position="588"/>
    </location>
</feature>
<feature type="compositionally biased region" description="Low complexity" evidence="2">
    <location>
        <begin position="79"/>
        <end position="90"/>
    </location>
</feature>
<feature type="region of interest" description="Disordered" evidence="2">
    <location>
        <begin position="903"/>
        <end position="928"/>
    </location>
</feature>
<protein>
    <recommendedName>
        <fullName evidence="3">Zn(2)-C6 fungal-type domain-containing protein</fullName>
    </recommendedName>
</protein>
<feature type="compositionally biased region" description="Basic residues" evidence="2">
    <location>
        <begin position="60"/>
        <end position="78"/>
    </location>
</feature>
<evidence type="ECO:0000313" key="5">
    <source>
        <dbReference type="Proteomes" id="UP000222788"/>
    </source>
</evidence>
<dbReference type="PROSITE" id="PS50048">
    <property type="entry name" value="ZN2_CY6_FUNGAL_2"/>
    <property type="match status" value="1"/>
</dbReference>